<gene>
    <name evidence="2" type="ORF">DYBT9623_04542</name>
</gene>
<comment type="caution">
    <text evidence="2">The sequence shown here is derived from an EMBL/GenBank/DDBJ whole genome shotgun (WGS) entry which is preliminary data.</text>
</comment>
<dbReference type="InterPro" id="IPR026444">
    <property type="entry name" value="Secre_tail"/>
</dbReference>
<dbReference type="NCBIfam" id="TIGR04183">
    <property type="entry name" value="Por_Secre_tail"/>
    <property type="match status" value="1"/>
</dbReference>
<name>A0ABN7RG67_9BACT</name>
<dbReference type="Proteomes" id="UP000679725">
    <property type="component" value="Unassembled WGS sequence"/>
</dbReference>
<dbReference type="Pfam" id="PF18962">
    <property type="entry name" value="Por_Secre_tail"/>
    <property type="match status" value="1"/>
</dbReference>
<proteinExistence type="predicted"/>
<keyword evidence="3" id="KW-1185">Reference proteome</keyword>
<organism evidence="2 3">
    <name type="scientific">Dyadobacter linearis</name>
    <dbReference type="NCBI Taxonomy" id="2823330"/>
    <lineage>
        <taxon>Bacteria</taxon>
        <taxon>Pseudomonadati</taxon>
        <taxon>Bacteroidota</taxon>
        <taxon>Cytophagia</taxon>
        <taxon>Cytophagales</taxon>
        <taxon>Spirosomataceae</taxon>
        <taxon>Dyadobacter</taxon>
    </lineage>
</organism>
<protein>
    <recommendedName>
        <fullName evidence="1">Secretion system C-terminal sorting domain-containing protein</fullName>
    </recommendedName>
</protein>
<sequence length="719" mass="80527">MKFNVYFIITFLFFSASVSFGQKGLQLVVDSVTHEYKVVETPLKSSNKRTAARDITVTVTPHAAKPESMIDIHMEIGAGTNIEEISSIYLTIIPDCGDGCMQNGFAHIWLSPRAINKTARTVDLVMGGMQAGKDYRLMTAVFGVDGSACSGDGWIINPFRTDNAVKRQEKMLLVINEEWRSTAAIQEKLDQYIADVKVTRPNLSVEKFHMESNSFDKNRLFEYIRQNHLTDNITYLFFIGANAATTSTRHLLNDAGNIEMTFSSSTFSRYTHPLYKHYIYDAENDEMRTYKYLNTCLYPPQEVREAVFEQTNPLISMGMVIPAPNLTPQEKVSYVTDYFTKLHRFRKREISFDRKVLITDGFVDEQNVVAMAQANGRWSSASTVAFGLEKDANYSGEDAIWKADYLNKLGTQSYEIMSLNVHGSPDYQSFGIYKEDINSLPALNTQVISLSSCNLGSYGWGNYLGGEYLGKGNVLNVNCYSDLLLLITTNGASALEYEYRNNGAFTLMSQGYAFSDAYRYAAGYVESQVLLGDPLATLRDSDPLPVVLKDFNVTAEGRTAQVSWSTTSETKSAHFEVQRSKNGSDWKQIGKMDSQGESAAEHFYSFTDCQPYSGQNLYRLKMVDLDGTFAYSEIRNLRFEGGEEAVYPNPVSDKIYFDAEMRGQIKSVTVADIAGKIVLRVTSVSDQGISVKSFGTGLYLLRISKMDGSTEVKKVLVNR</sequence>
<feature type="domain" description="Secretion system C-terminal sorting" evidence="1">
    <location>
        <begin position="646"/>
        <end position="717"/>
    </location>
</feature>
<dbReference type="EMBL" id="CAJRAU010000007">
    <property type="protein sequence ID" value="CAG5073012.1"/>
    <property type="molecule type" value="Genomic_DNA"/>
</dbReference>
<evidence type="ECO:0000313" key="2">
    <source>
        <dbReference type="EMBL" id="CAG5073012.1"/>
    </source>
</evidence>
<evidence type="ECO:0000313" key="3">
    <source>
        <dbReference type="Proteomes" id="UP000679725"/>
    </source>
</evidence>
<evidence type="ECO:0000259" key="1">
    <source>
        <dbReference type="Pfam" id="PF18962"/>
    </source>
</evidence>
<reference evidence="2 3" key="1">
    <citation type="submission" date="2021-04" db="EMBL/GenBank/DDBJ databases">
        <authorList>
            <person name="Rodrigo-Torres L."/>
            <person name="Arahal R. D."/>
            <person name="Lucena T."/>
        </authorList>
    </citation>
    <scope>NUCLEOTIDE SEQUENCE [LARGE SCALE GENOMIC DNA]</scope>
    <source>
        <strain evidence="2 3">CECT 9623</strain>
    </source>
</reference>
<dbReference type="RefSeq" id="WP_215235807.1">
    <property type="nucleotide sequence ID" value="NZ_CAJRAU010000007.1"/>
</dbReference>
<accession>A0ABN7RG67</accession>